<comment type="caution">
    <text evidence="14">The sequence shown here is derived from an EMBL/GenBank/DDBJ whole genome shotgun (WGS) entry which is preliminary data.</text>
</comment>
<dbReference type="Gene3D" id="3.40.1190.20">
    <property type="match status" value="1"/>
</dbReference>
<dbReference type="STRING" id="45074.Lsan_3217"/>
<keyword evidence="5 9" id="KW-0784">Thiamine biosynthesis</keyword>
<comment type="catalytic activity">
    <reaction evidence="8 9 10">
        <text>2-[(2R,5Z)-2-carboxy-4-methylthiazol-5(2H)-ylidene]ethyl phosphate + 4-amino-2-methyl-5-(diphosphooxymethyl)pyrimidine + 2 H(+) = thiamine phosphate + CO2 + diphosphate</text>
        <dbReference type="Rhea" id="RHEA:47844"/>
        <dbReference type="ChEBI" id="CHEBI:15378"/>
        <dbReference type="ChEBI" id="CHEBI:16526"/>
        <dbReference type="ChEBI" id="CHEBI:33019"/>
        <dbReference type="ChEBI" id="CHEBI:37575"/>
        <dbReference type="ChEBI" id="CHEBI:57841"/>
        <dbReference type="ChEBI" id="CHEBI:62899"/>
        <dbReference type="EC" id="2.5.1.3"/>
    </reaction>
</comment>
<dbReference type="GO" id="GO:0000287">
    <property type="term" value="F:magnesium ion binding"/>
    <property type="evidence" value="ECO:0007669"/>
    <property type="project" value="UniProtKB-UniRule"/>
</dbReference>
<keyword evidence="2 9" id="KW-0808">Transferase</keyword>
<evidence type="ECO:0000256" key="9">
    <source>
        <dbReference type="HAMAP-Rule" id="MF_00097"/>
    </source>
</evidence>
<dbReference type="SUPFAM" id="SSF53613">
    <property type="entry name" value="Ribokinase-like"/>
    <property type="match status" value="1"/>
</dbReference>
<comment type="catalytic activity">
    <reaction evidence="6 9 10">
        <text>4-methyl-5-(2-phosphooxyethyl)-thiazole + 4-amino-2-methyl-5-(diphosphooxymethyl)pyrimidine + H(+) = thiamine phosphate + diphosphate</text>
        <dbReference type="Rhea" id="RHEA:22328"/>
        <dbReference type="ChEBI" id="CHEBI:15378"/>
        <dbReference type="ChEBI" id="CHEBI:33019"/>
        <dbReference type="ChEBI" id="CHEBI:37575"/>
        <dbReference type="ChEBI" id="CHEBI:57841"/>
        <dbReference type="ChEBI" id="CHEBI:58296"/>
        <dbReference type="EC" id="2.5.1.3"/>
    </reaction>
</comment>
<evidence type="ECO:0000256" key="7">
    <source>
        <dbReference type="ARBA" id="ARBA00047851"/>
    </source>
</evidence>
<dbReference type="PANTHER" id="PTHR20857:SF15">
    <property type="entry name" value="THIAMINE-PHOSPHATE SYNTHASE"/>
    <property type="match status" value="1"/>
</dbReference>
<dbReference type="GO" id="GO:0004789">
    <property type="term" value="F:thiamine-phosphate diphosphorylase activity"/>
    <property type="evidence" value="ECO:0007669"/>
    <property type="project" value="UniProtKB-UniRule"/>
</dbReference>
<dbReference type="PATRIC" id="fig|45074.5.peg.3460"/>
<dbReference type="GO" id="GO:0009228">
    <property type="term" value="P:thiamine biosynthetic process"/>
    <property type="evidence" value="ECO:0007669"/>
    <property type="project" value="UniProtKB-KW"/>
</dbReference>
<dbReference type="PANTHER" id="PTHR20857">
    <property type="entry name" value="THIAMINE-PHOSPHATE PYROPHOSPHORYLASE"/>
    <property type="match status" value="1"/>
</dbReference>
<comment type="pathway">
    <text evidence="1 9 11">Cofactor biosynthesis; thiamine diphosphate biosynthesis; thiamine phosphate from 4-amino-2-methyl-5-diphosphomethylpyrimidine and 4-methyl-5-(2-phosphoethyl)-thiazole: step 1/1.</text>
</comment>
<dbReference type="SUPFAM" id="SSF51391">
    <property type="entry name" value="Thiamin phosphate synthase"/>
    <property type="match status" value="1"/>
</dbReference>
<dbReference type="EMBL" id="LNYU01000085">
    <property type="protein sequence ID" value="KTD55665.1"/>
    <property type="molecule type" value="Genomic_DNA"/>
</dbReference>
<evidence type="ECO:0000256" key="2">
    <source>
        <dbReference type="ARBA" id="ARBA00022679"/>
    </source>
</evidence>
<feature type="binding site" evidence="9">
    <location>
        <begin position="405"/>
        <end position="406"/>
    </location>
    <ligand>
        <name>2-[(2R,5Z)-2-carboxy-4-methylthiazol-5(2H)-ylidene]ethyl phosphate</name>
        <dbReference type="ChEBI" id="CHEBI:62899"/>
    </ligand>
</feature>
<proteinExistence type="inferred from homology"/>
<comment type="catalytic activity">
    <reaction evidence="7 9 10">
        <text>2-(2-carboxy-4-methylthiazol-5-yl)ethyl phosphate + 4-amino-2-methyl-5-(diphosphooxymethyl)pyrimidine + 2 H(+) = thiamine phosphate + CO2 + diphosphate</text>
        <dbReference type="Rhea" id="RHEA:47848"/>
        <dbReference type="ChEBI" id="CHEBI:15378"/>
        <dbReference type="ChEBI" id="CHEBI:16526"/>
        <dbReference type="ChEBI" id="CHEBI:33019"/>
        <dbReference type="ChEBI" id="CHEBI:37575"/>
        <dbReference type="ChEBI" id="CHEBI:57841"/>
        <dbReference type="ChEBI" id="CHEBI:62890"/>
        <dbReference type="EC" id="2.5.1.3"/>
    </reaction>
</comment>
<reference evidence="14 15" key="1">
    <citation type="submission" date="2015-11" db="EMBL/GenBank/DDBJ databases">
        <title>Genomic analysis of 38 Legionella species identifies large and diverse effector repertoires.</title>
        <authorList>
            <person name="Burstein D."/>
            <person name="Amaro F."/>
            <person name="Zusman T."/>
            <person name="Lifshitz Z."/>
            <person name="Cohen O."/>
            <person name="Gilbert J.A."/>
            <person name="Pupko T."/>
            <person name="Shuman H.A."/>
            <person name="Segal G."/>
        </authorList>
    </citation>
    <scope>NUCLEOTIDE SEQUENCE [LARGE SCALE GENOMIC DNA]</scope>
    <source>
        <strain evidence="14 15">SC-63-C7</strain>
    </source>
</reference>
<keyword evidence="4 9" id="KW-0460">Magnesium</keyword>
<comment type="function">
    <text evidence="9">Condenses 4-methyl-5-(beta-hydroxyethyl)thiazole monophosphate (THZ-P) and 2-methyl-4-amino-5-hydroxymethyl pyrimidine pyrophosphate (HMP-PP) to form thiamine monophosphate (TMP).</text>
</comment>
<feature type="domain" description="Pyridoxamine kinase/Phosphomethylpyrimidine kinase" evidence="13">
    <location>
        <begin position="81"/>
        <end position="197"/>
    </location>
</feature>
<evidence type="ECO:0000256" key="6">
    <source>
        <dbReference type="ARBA" id="ARBA00047334"/>
    </source>
</evidence>
<feature type="binding site" evidence="9">
    <location>
        <begin position="258"/>
        <end position="262"/>
    </location>
    <ligand>
        <name>4-amino-2-methyl-5-(diphosphooxymethyl)pyrimidine</name>
        <dbReference type="ChEBI" id="CHEBI:57841"/>
    </ligand>
</feature>
<evidence type="ECO:0000313" key="15">
    <source>
        <dbReference type="Proteomes" id="UP000054703"/>
    </source>
</evidence>
<dbReference type="Pfam" id="PF02581">
    <property type="entry name" value="TMP-TENI"/>
    <property type="match status" value="1"/>
</dbReference>
<dbReference type="InterPro" id="IPR034291">
    <property type="entry name" value="TMP_synthase"/>
</dbReference>
<dbReference type="OrthoDB" id="9789949at2"/>
<evidence type="ECO:0000256" key="11">
    <source>
        <dbReference type="RuleBase" id="RU004253"/>
    </source>
</evidence>
<keyword evidence="14" id="KW-0418">Kinase</keyword>
<keyword evidence="3 9" id="KW-0479">Metal-binding</keyword>
<dbReference type="InterPro" id="IPR022998">
    <property type="entry name" value="ThiamineP_synth_TenI"/>
</dbReference>
<protein>
    <recommendedName>
        <fullName evidence="9">Thiamine-phosphate synthase</fullName>
        <shortName evidence="9">TP synthase</shortName>
        <shortName evidence="9">TPS</shortName>
        <ecNumber evidence="9">2.5.1.3</ecNumber>
    </recommendedName>
    <alternativeName>
        <fullName evidence="9">Thiamine-phosphate pyrophosphorylase</fullName>
        <shortName evidence="9">TMP pyrophosphorylase</shortName>
        <shortName evidence="9">TMP-PPase</shortName>
    </alternativeName>
</protein>
<dbReference type="Proteomes" id="UP000054703">
    <property type="component" value="Unassembled WGS sequence"/>
</dbReference>
<dbReference type="Gene3D" id="3.20.20.70">
    <property type="entry name" value="Aldolase class I"/>
    <property type="match status" value="1"/>
</dbReference>
<dbReference type="InterPro" id="IPR029056">
    <property type="entry name" value="Ribokinase-like"/>
</dbReference>
<dbReference type="GO" id="GO:0009229">
    <property type="term" value="P:thiamine diphosphate biosynthetic process"/>
    <property type="evidence" value="ECO:0007669"/>
    <property type="project" value="UniProtKB-UniRule"/>
</dbReference>
<dbReference type="NCBIfam" id="NF002904">
    <property type="entry name" value="PRK03512.1"/>
    <property type="match status" value="1"/>
</dbReference>
<dbReference type="InterPro" id="IPR036206">
    <property type="entry name" value="ThiamineP_synth_sf"/>
</dbReference>
<dbReference type="InterPro" id="IPR013749">
    <property type="entry name" value="PM/HMP-P_kinase-1"/>
</dbReference>
<feature type="binding site" evidence="9">
    <location>
        <position position="309"/>
    </location>
    <ligand>
        <name>Mg(2+)</name>
        <dbReference type="ChEBI" id="CHEBI:18420"/>
    </ligand>
</feature>
<dbReference type="EC" id="2.5.1.3" evidence="9"/>
<dbReference type="GO" id="GO:0005737">
    <property type="term" value="C:cytoplasm"/>
    <property type="evidence" value="ECO:0007669"/>
    <property type="project" value="TreeGrafter"/>
</dbReference>
<dbReference type="Pfam" id="PF08543">
    <property type="entry name" value="Phos_pyr_kin"/>
    <property type="match status" value="1"/>
</dbReference>
<accession>A0A0W0YFC9</accession>
<comment type="similarity">
    <text evidence="9 10">Belongs to the thiamine-phosphate synthase family.</text>
</comment>
<comment type="cofactor">
    <cofactor evidence="9">
        <name>Mg(2+)</name>
        <dbReference type="ChEBI" id="CHEBI:18420"/>
    </cofactor>
    <text evidence="9">Binds 1 Mg(2+) ion per subunit.</text>
</comment>
<evidence type="ECO:0000256" key="5">
    <source>
        <dbReference type="ARBA" id="ARBA00022977"/>
    </source>
</evidence>
<feature type="binding site" evidence="9">
    <location>
        <position position="357"/>
    </location>
    <ligand>
        <name>4-amino-2-methyl-5-(diphosphooxymethyl)pyrimidine</name>
        <dbReference type="ChEBI" id="CHEBI:57841"/>
    </ligand>
</feature>
<feature type="binding site" evidence="9">
    <location>
        <position position="289"/>
    </location>
    <ligand>
        <name>4-amino-2-methyl-5-(diphosphooxymethyl)pyrimidine</name>
        <dbReference type="ChEBI" id="CHEBI:57841"/>
    </ligand>
</feature>
<keyword evidence="15" id="KW-1185">Reference proteome</keyword>
<evidence type="ECO:0000256" key="3">
    <source>
        <dbReference type="ARBA" id="ARBA00022723"/>
    </source>
</evidence>
<evidence type="ECO:0000259" key="13">
    <source>
        <dbReference type="Pfam" id="PF08543"/>
    </source>
</evidence>
<evidence type="ECO:0000256" key="10">
    <source>
        <dbReference type="RuleBase" id="RU003826"/>
    </source>
</evidence>
<feature type="binding site" evidence="9">
    <location>
        <position position="328"/>
    </location>
    <ligand>
        <name>4-amino-2-methyl-5-(diphosphooxymethyl)pyrimidine</name>
        <dbReference type="ChEBI" id="CHEBI:57841"/>
    </ligand>
</feature>
<dbReference type="FunFam" id="3.20.20.70:FF:000064">
    <property type="entry name" value="Thiamine-phosphate synthase"/>
    <property type="match status" value="1"/>
</dbReference>
<dbReference type="InterPro" id="IPR013785">
    <property type="entry name" value="Aldolase_TIM"/>
</dbReference>
<dbReference type="NCBIfam" id="TIGR00693">
    <property type="entry name" value="thiE"/>
    <property type="match status" value="1"/>
</dbReference>
<evidence type="ECO:0000313" key="14">
    <source>
        <dbReference type="EMBL" id="KTD55665.1"/>
    </source>
</evidence>
<feature type="domain" description="Thiamine phosphate synthase/TenI" evidence="12">
    <location>
        <begin position="242"/>
        <end position="408"/>
    </location>
</feature>
<dbReference type="HAMAP" id="MF_00097">
    <property type="entry name" value="TMP_synthase"/>
    <property type="match status" value="1"/>
</dbReference>
<sequence length="427" mass="48427">MQIVWADTEIEADLYTFQDFGVDVQRPQFYVERMPAAIKVGFQISLEDIYFTKQHSIPVVLDAYFLLQKVYYKKSDLIPWFSLANLSVLDTHEAELILGYKIASHQSMQKAAHELLSLGNQSILLLGEHLTEAWCHDYWTNGVTSFWLTQSRIPHTTHSENRSILSAAITASLALGYSLKDALIIAKMYTHQTMRRTQTGFDFGGFPEDEIDLPYLTSTPLYEAPQPFKRCHRLGLYPVVDSFAWVELLLSVGVKTIQLRIKERAETLEKEIQRSIALAKKHRATLYINDYWELALKFKADGVHLGQSDLDAADVDAIRKRGLLLGVSTHCYYEVAKAHAINPSYIAIGPIYPTTSKAMPFLAQGIERLKRWQRTLNYPLVAIGGINIERMSDVVTTGVQGVALISAITKAQDPRRATEQLLRYIKM</sequence>
<gene>
    <name evidence="14" type="primary">thiDE</name>
    <name evidence="9" type="synonym">thiE</name>
    <name evidence="14" type="ORF">Lsan_3217</name>
</gene>
<evidence type="ECO:0000259" key="12">
    <source>
        <dbReference type="Pfam" id="PF02581"/>
    </source>
</evidence>
<feature type="binding site" evidence="9">
    <location>
        <begin position="354"/>
        <end position="356"/>
    </location>
    <ligand>
        <name>2-[(2R,5Z)-2-carboxy-4-methylthiazol-5(2H)-ylidene]ethyl phosphate</name>
        <dbReference type="ChEBI" id="CHEBI:62899"/>
    </ligand>
</feature>
<dbReference type="CDD" id="cd00564">
    <property type="entry name" value="TMP_TenI"/>
    <property type="match status" value="1"/>
</dbReference>
<feature type="binding site" evidence="9">
    <location>
        <position position="290"/>
    </location>
    <ligand>
        <name>Mg(2+)</name>
        <dbReference type="ChEBI" id="CHEBI:18420"/>
    </ligand>
</feature>
<evidence type="ECO:0000256" key="1">
    <source>
        <dbReference type="ARBA" id="ARBA00005165"/>
    </source>
</evidence>
<evidence type="ECO:0000256" key="8">
    <source>
        <dbReference type="ARBA" id="ARBA00047883"/>
    </source>
</evidence>
<dbReference type="UniPathway" id="UPA00060">
    <property type="reaction ID" value="UER00141"/>
</dbReference>
<dbReference type="AlphaFoldDB" id="A0A0W0YFC9"/>
<evidence type="ECO:0000256" key="4">
    <source>
        <dbReference type="ARBA" id="ARBA00022842"/>
    </source>
</evidence>
<name>A0A0W0YFC9_9GAMM</name>
<organism evidence="14 15">
    <name type="scientific">Legionella santicrucis</name>
    <dbReference type="NCBI Taxonomy" id="45074"/>
    <lineage>
        <taxon>Bacteria</taxon>
        <taxon>Pseudomonadati</taxon>
        <taxon>Pseudomonadota</taxon>
        <taxon>Gammaproteobacteria</taxon>
        <taxon>Legionellales</taxon>
        <taxon>Legionellaceae</taxon>
        <taxon>Legionella</taxon>
    </lineage>
</organism>
<dbReference type="GO" id="GO:0016301">
    <property type="term" value="F:kinase activity"/>
    <property type="evidence" value="ECO:0007669"/>
    <property type="project" value="UniProtKB-KW"/>
</dbReference>
<dbReference type="RefSeq" id="WP_058515161.1">
    <property type="nucleotide sequence ID" value="NZ_CAAAIH010000046.1"/>
</dbReference>
<feature type="binding site" evidence="9">
    <location>
        <position position="385"/>
    </location>
    <ligand>
        <name>2-[(2R,5Z)-2-carboxy-4-methylthiazol-5(2H)-ylidene]ethyl phosphate</name>
        <dbReference type="ChEBI" id="CHEBI:62899"/>
    </ligand>
</feature>